<feature type="compositionally biased region" description="Pro residues" evidence="1">
    <location>
        <begin position="261"/>
        <end position="277"/>
    </location>
</feature>
<evidence type="ECO:0000313" key="3">
    <source>
        <dbReference type="Proteomes" id="UP001175000"/>
    </source>
</evidence>
<evidence type="ECO:0000256" key="1">
    <source>
        <dbReference type="SAM" id="MobiDB-lite"/>
    </source>
</evidence>
<gene>
    <name evidence="2" type="ORF">B0T14DRAFT_568495</name>
</gene>
<dbReference type="Proteomes" id="UP001175000">
    <property type="component" value="Unassembled WGS sequence"/>
</dbReference>
<organism evidence="2 3">
    <name type="scientific">Immersiella caudata</name>
    <dbReference type="NCBI Taxonomy" id="314043"/>
    <lineage>
        <taxon>Eukaryota</taxon>
        <taxon>Fungi</taxon>
        <taxon>Dikarya</taxon>
        <taxon>Ascomycota</taxon>
        <taxon>Pezizomycotina</taxon>
        <taxon>Sordariomycetes</taxon>
        <taxon>Sordariomycetidae</taxon>
        <taxon>Sordariales</taxon>
        <taxon>Lasiosphaeriaceae</taxon>
        <taxon>Immersiella</taxon>
    </lineage>
</organism>
<feature type="compositionally biased region" description="Basic and acidic residues" evidence="1">
    <location>
        <begin position="281"/>
        <end position="303"/>
    </location>
</feature>
<dbReference type="AlphaFoldDB" id="A0AA40BX85"/>
<name>A0AA40BX85_9PEZI</name>
<feature type="region of interest" description="Disordered" evidence="1">
    <location>
        <begin position="84"/>
        <end position="383"/>
    </location>
</feature>
<feature type="compositionally biased region" description="Basic and acidic residues" evidence="1">
    <location>
        <begin position="135"/>
        <end position="147"/>
    </location>
</feature>
<dbReference type="EMBL" id="JAULSU010000005">
    <property type="protein sequence ID" value="KAK0616927.1"/>
    <property type="molecule type" value="Genomic_DNA"/>
</dbReference>
<comment type="caution">
    <text evidence="2">The sequence shown here is derived from an EMBL/GenBank/DDBJ whole genome shotgun (WGS) entry which is preliminary data.</text>
</comment>
<keyword evidence="3" id="KW-1185">Reference proteome</keyword>
<accession>A0AA40BX85</accession>
<feature type="compositionally biased region" description="Low complexity" evidence="1">
    <location>
        <begin position="222"/>
        <end position="231"/>
    </location>
</feature>
<reference evidence="2" key="1">
    <citation type="submission" date="2023-06" db="EMBL/GenBank/DDBJ databases">
        <title>Genome-scale phylogeny and comparative genomics of the fungal order Sordariales.</title>
        <authorList>
            <consortium name="Lawrence Berkeley National Laboratory"/>
            <person name="Hensen N."/>
            <person name="Bonometti L."/>
            <person name="Westerberg I."/>
            <person name="Brannstrom I.O."/>
            <person name="Guillou S."/>
            <person name="Cros-Aarteil S."/>
            <person name="Calhoun S."/>
            <person name="Haridas S."/>
            <person name="Kuo A."/>
            <person name="Mondo S."/>
            <person name="Pangilinan J."/>
            <person name="Riley R."/>
            <person name="Labutti K."/>
            <person name="Andreopoulos B."/>
            <person name="Lipzen A."/>
            <person name="Chen C."/>
            <person name="Yanf M."/>
            <person name="Daum C."/>
            <person name="Ng V."/>
            <person name="Clum A."/>
            <person name="Steindorff A."/>
            <person name="Ohm R."/>
            <person name="Martin F."/>
            <person name="Silar P."/>
            <person name="Natvig D."/>
            <person name="Lalanne C."/>
            <person name="Gautier V."/>
            <person name="Ament-Velasquez S.L."/>
            <person name="Kruys A."/>
            <person name="Hutchinson M.I."/>
            <person name="Powell A.J."/>
            <person name="Barry K."/>
            <person name="Miller A.N."/>
            <person name="Grigoriev I.V."/>
            <person name="Debuchy R."/>
            <person name="Gladieux P."/>
            <person name="Thoren M.H."/>
            <person name="Johannesson H."/>
        </authorList>
    </citation>
    <scope>NUCLEOTIDE SEQUENCE</scope>
    <source>
        <strain evidence="2">CBS 606.72</strain>
    </source>
</reference>
<proteinExistence type="predicted"/>
<sequence length="451" mass="49467">MESLKRLASTRRAPGSSSTTTPLAPTPAPIAEARPETSAPRRTESRREPPRIQVERADSIIVDYSDPTAAMATAAAEMVTSLVRRAKSTRETRRERRPPPVSFNGGLQNDKVARSRSFDLPSHPAVRPVPQRRSTVKEGGDIHKDQLVRPGTGLKKRPSLLNRFRSLRGRPAPIQPIGFPGEPGPKTPTDPHFRLRPKRGGLDLSTVANTLSVPRDSQDTKPQSQSQPARRSSIEKSPFADQPQEQQPREHRPVALVDAPYPSPPLANGPFPSPPLSSPRQKGECSRCHSKRVQREHSVHKLTGELPPRVTISTSPTVDEKRSTDPLEDYGLFTRSAASEKAEEAGYPTGGLLIPNGAEEKRKGHTKAAPSWASYRDGDSDEEKVQAHRKSTLQPLISLKAKEVEIKGPGSTLQAPQGTMKRQRSVAQRIVDKFRPSRKGSVKPVSRVLTA</sequence>
<feature type="compositionally biased region" description="Basic and acidic residues" evidence="1">
    <location>
        <begin position="88"/>
        <end position="98"/>
    </location>
</feature>
<evidence type="ECO:0000313" key="2">
    <source>
        <dbReference type="EMBL" id="KAK0616927.1"/>
    </source>
</evidence>
<feature type="compositionally biased region" description="Low complexity" evidence="1">
    <location>
        <begin position="13"/>
        <end position="32"/>
    </location>
</feature>
<protein>
    <submittedName>
        <fullName evidence="2">Uncharacterized protein</fullName>
    </submittedName>
</protein>
<feature type="compositionally biased region" description="Basic and acidic residues" evidence="1">
    <location>
        <begin position="33"/>
        <end position="58"/>
    </location>
</feature>
<feature type="region of interest" description="Disordered" evidence="1">
    <location>
        <begin position="1"/>
        <end position="59"/>
    </location>
</feature>